<evidence type="ECO:0000256" key="2">
    <source>
        <dbReference type="SAM" id="Phobius"/>
    </source>
</evidence>
<proteinExistence type="predicted"/>
<name>A0A3S3AH69_9NOCA</name>
<feature type="transmembrane region" description="Helical" evidence="2">
    <location>
        <begin position="135"/>
        <end position="153"/>
    </location>
</feature>
<keyword evidence="4" id="KW-1185">Reference proteome</keyword>
<keyword evidence="2" id="KW-0812">Transmembrane</keyword>
<keyword evidence="2" id="KW-0472">Membrane</keyword>
<feature type="compositionally biased region" description="Acidic residues" evidence="1">
    <location>
        <begin position="199"/>
        <end position="208"/>
    </location>
</feature>
<reference evidence="3 4" key="1">
    <citation type="submission" date="2018-11" db="EMBL/GenBank/DDBJ databases">
        <title>Rhodococcus spongicola sp. nov. and Rhodococcus xishaensis sp. nov. from marine sponges.</title>
        <authorList>
            <person name="Li L."/>
            <person name="Lin H.W."/>
        </authorList>
    </citation>
    <scope>NUCLEOTIDE SEQUENCE [LARGE SCALE GENOMIC DNA]</scope>
    <source>
        <strain evidence="3 4">LHW50502</strain>
    </source>
</reference>
<dbReference type="InterPro" id="IPR019051">
    <property type="entry name" value="Trp_biosyn_TM_oprn/chp"/>
</dbReference>
<accession>A0A3S3AH69</accession>
<feature type="region of interest" description="Disordered" evidence="1">
    <location>
        <begin position="169"/>
        <end position="239"/>
    </location>
</feature>
<dbReference type="OrthoDB" id="4372702at2"/>
<feature type="transmembrane region" description="Helical" evidence="2">
    <location>
        <begin position="55"/>
        <end position="76"/>
    </location>
</feature>
<dbReference type="Pfam" id="PF09534">
    <property type="entry name" value="Trp_oprn_chp"/>
    <property type="match status" value="1"/>
</dbReference>
<protein>
    <submittedName>
        <fullName evidence="3">TIGR02234 family membrane protein</fullName>
    </submittedName>
</protein>
<dbReference type="RefSeq" id="WP_127948487.1">
    <property type="nucleotide sequence ID" value="NZ_RKLN01000007.1"/>
</dbReference>
<organism evidence="3 4">
    <name type="scientific">Rhodococcus spongiicola</name>
    <dbReference type="NCBI Taxonomy" id="2487352"/>
    <lineage>
        <taxon>Bacteria</taxon>
        <taxon>Bacillati</taxon>
        <taxon>Actinomycetota</taxon>
        <taxon>Actinomycetes</taxon>
        <taxon>Mycobacteriales</taxon>
        <taxon>Nocardiaceae</taxon>
        <taxon>Rhodococcus</taxon>
    </lineage>
</organism>
<dbReference type="NCBIfam" id="TIGR02234">
    <property type="entry name" value="trp_oprn_chp"/>
    <property type="match status" value="1"/>
</dbReference>
<evidence type="ECO:0000313" key="3">
    <source>
        <dbReference type="EMBL" id="RVW00442.1"/>
    </source>
</evidence>
<dbReference type="AlphaFoldDB" id="A0A3S3AH69"/>
<gene>
    <name evidence="3" type="ORF">EF834_17500</name>
</gene>
<keyword evidence="2" id="KW-1133">Transmembrane helix</keyword>
<dbReference type="EMBL" id="RKLN01000007">
    <property type="protein sequence ID" value="RVW00442.1"/>
    <property type="molecule type" value="Genomic_DNA"/>
</dbReference>
<dbReference type="Proteomes" id="UP000284333">
    <property type="component" value="Unassembled WGS sequence"/>
</dbReference>
<dbReference type="InterPro" id="IPR011746">
    <property type="entry name" value="Trp_synth-assoc_CHP"/>
</dbReference>
<feature type="transmembrane region" description="Helical" evidence="2">
    <location>
        <begin position="83"/>
        <end position="104"/>
    </location>
</feature>
<comment type="caution">
    <text evidence="3">The sequence shown here is derived from an EMBL/GenBank/DDBJ whole genome shotgun (WGS) entry which is preliminary data.</text>
</comment>
<evidence type="ECO:0000313" key="4">
    <source>
        <dbReference type="Proteomes" id="UP000284333"/>
    </source>
</evidence>
<sequence>MSETKSSTRATRIAALLLAGAALCLWAASRMTWVTVASSDGLGEDRVTDLDGGNWAAATTPLALALVAAIAAAFAVRGWLVRVLGVLVAVVGVVAALPAIGLLAGGASNDRAADIAGFARVATQVTATEVSAGPAVLVLLGSLLALVGAVVLIRKPIAAGGLSSKYDSPAARREAAASRPAGDGKQEPQTQRMLWDALDAGEDPTVDDADQRSTSGEPRAVTNDATEDTGRPGTRPESD</sequence>
<evidence type="ECO:0000256" key="1">
    <source>
        <dbReference type="SAM" id="MobiDB-lite"/>
    </source>
</evidence>
<feature type="compositionally biased region" description="Basic and acidic residues" evidence="1">
    <location>
        <begin position="228"/>
        <end position="239"/>
    </location>
</feature>
<feature type="compositionally biased region" description="Basic and acidic residues" evidence="1">
    <location>
        <begin position="170"/>
        <end position="186"/>
    </location>
</feature>